<reference evidence="1 2" key="1">
    <citation type="submission" date="2018-03" db="EMBL/GenBank/DDBJ databases">
        <title>Genomic Encyclopedia of Archaeal and Bacterial Type Strains, Phase II (KMG-II): from individual species to whole genera.</title>
        <authorList>
            <person name="Goeker M."/>
        </authorList>
    </citation>
    <scope>NUCLEOTIDE SEQUENCE [LARGE SCALE GENOMIC DNA]</scope>
    <source>
        <strain evidence="1 2">DSM 100065</strain>
    </source>
</reference>
<sequence>MVTYDELIEQGIAARTRVPRSAHRVYTPDPKRDPLGILARQHESRLPDLVPLRIERMLQDPFSFYRGTAALQAADLATETVTGVNLCICGDAHIANFGLFASPQRTMVFDLNDFDEAAFGPWEWDVKRFVTSVIIAAQHKGRSVKQTYATAMHAAAAYRVDLRQMFDLSAVERYYVRADVKASDPRFHPSWQKVINQALKGAKRRTSERAIRKITRRAADGTLTIVEDPPTLMHADVGDEREVAQIVDQYRATLPPDVSVLLSQYTATDVVRRVVGVGSVGTRCYIVVMTGARGEPLVLQVKEATDSALTTFGVAPASLPPGTHGPTDHNGYRVVANQRILQAVSDPFLGYIEVHEHTYYVRQFRDGNVSIDAADLEPRVFNEYVEACGTALARAHSQSPNAAFIAGYLGDKPKFDEAVVRWGLAYARQSNEDYHALRKASPTLHERDS</sequence>
<organism evidence="1 2">
    <name type="scientific">Antricoccus suffuscus</name>
    <dbReference type="NCBI Taxonomy" id="1629062"/>
    <lineage>
        <taxon>Bacteria</taxon>
        <taxon>Bacillati</taxon>
        <taxon>Actinomycetota</taxon>
        <taxon>Actinomycetes</taxon>
        <taxon>Geodermatophilales</taxon>
        <taxon>Antricoccaceae</taxon>
        <taxon>Antricoccus</taxon>
    </lineage>
</organism>
<keyword evidence="2" id="KW-1185">Reference proteome</keyword>
<accession>A0A2T1A176</accession>
<evidence type="ECO:0000313" key="1">
    <source>
        <dbReference type="EMBL" id="PRZ42284.1"/>
    </source>
</evidence>
<dbReference type="RefSeq" id="WP_106348780.1">
    <property type="nucleotide sequence ID" value="NZ_PVUE01000006.1"/>
</dbReference>
<proteinExistence type="predicted"/>
<dbReference type="Proteomes" id="UP000237752">
    <property type="component" value="Unassembled WGS sequence"/>
</dbReference>
<dbReference type="AlphaFoldDB" id="A0A2T1A176"/>
<dbReference type="InterPro" id="IPR018721">
    <property type="entry name" value="DUF2252"/>
</dbReference>
<comment type="caution">
    <text evidence="1">The sequence shown here is derived from an EMBL/GenBank/DDBJ whole genome shotgun (WGS) entry which is preliminary data.</text>
</comment>
<dbReference type="OrthoDB" id="1491115at2"/>
<gene>
    <name evidence="1" type="ORF">CLV47_106155</name>
</gene>
<dbReference type="Pfam" id="PF10009">
    <property type="entry name" value="DUF2252"/>
    <property type="match status" value="1"/>
</dbReference>
<evidence type="ECO:0000313" key="2">
    <source>
        <dbReference type="Proteomes" id="UP000237752"/>
    </source>
</evidence>
<dbReference type="PANTHER" id="PTHR39441">
    <property type="entry name" value="DUF2252 DOMAIN-CONTAINING PROTEIN"/>
    <property type="match status" value="1"/>
</dbReference>
<name>A0A2T1A176_9ACTN</name>
<dbReference type="PANTHER" id="PTHR39441:SF1">
    <property type="entry name" value="DUF2252 DOMAIN-CONTAINING PROTEIN"/>
    <property type="match status" value="1"/>
</dbReference>
<dbReference type="EMBL" id="PVUE01000006">
    <property type="protein sequence ID" value="PRZ42284.1"/>
    <property type="molecule type" value="Genomic_DNA"/>
</dbReference>
<protein>
    <submittedName>
        <fullName evidence="1">Uncharacterized protein (DUF2252 family)</fullName>
    </submittedName>
</protein>